<dbReference type="SUPFAM" id="SSF51735">
    <property type="entry name" value="NAD(P)-binding Rossmann-fold domains"/>
    <property type="match status" value="1"/>
</dbReference>
<dbReference type="SUPFAM" id="SSF48179">
    <property type="entry name" value="6-phosphogluconate dehydrogenase C-terminal domain-like"/>
    <property type="match status" value="2"/>
</dbReference>
<evidence type="ECO:0000256" key="9">
    <source>
        <dbReference type="PIRNR" id="PIRNR036510"/>
    </source>
</evidence>
<dbReference type="GO" id="GO:0008977">
    <property type="term" value="F:prephenate dehydrogenase (NAD+) activity"/>
    <property type="evidence" value="ECO:0007669"/>
    <property type="project" value="InterPro"/>
</dbReference>
<evidence type="ECO:0000256" key="4">
    <source>
        <dbReference type="ARBA" id="ARBA00022857"/>
    </source>
</evidence>
<organism evidence="11 13">
    <name type="scientific">Yarrowia lipolytica</name>
    <name type="common">Candida lipolytica</name>
    <dbReference type="NCBI Taxonomy" id="4952"/>
    <lineage>
        <taxon>Eukaryota</taxon>
        <taxon>Fungi</taxon>
        <taxon>Dikarya</taxon>
        <taxon>Ascomycota</taxon>
        <taxon>Saccharomycotina</taxon>
        <taxon>Dipodascomycetes</taxon>
        <taxon>Dipodascales</taxon>
        <taxon>Dipodascales incertae sedis</taxon>
        <taxon>Yarrowia</taxon>
    </lineage>
</organism>
<dbReference type="UniPathway" id="UPA00122">
    <property type="reaction ID" value="UER00962"/>
</dbReference>
<evidence type="ECO:0000259" key="10">
    <source>
        <dbReference type="PROSITE" id="PS51176"/>
    </source>
</evidence>
<dbReference type="GO" id="GO:0004665">
    <property type="term" value="F:prephenate dehydrogenase (NADP+) activity"/>
    <property type="evidence" value="ECO:0007669"/>
    <property type="project" value="UniProtKB-UniRule"/>
</dbReference>
<dbReference type="KEGG" id="yli:2909038"/>
<dbReference type="InterPro" id="IPR012385">
    <property type="entry name" value="Prephenate_DH_fun"/>
</dbReference>
<dbReference type="GO" id="GO:0050661">
    <property type="term" value="F:NADP binding"/>
    <property type="evidence" value="ECO:0007669"/>
    <property type="project" value="InterPro"/>
</dbReference>
<evidence type="ECO:0000256" key="8">
    <source>
        <dbReference type="ARBA" id="ARBA00060605"/>
    </source>
</evidence>
<gene>
    <name evidence="12" type="ORF">B0I71DRAFT_131625</name>
    <name evidence="11" type="ORF">YALI1_F23441g</name>
</gene>
<evidence type="ECO:0000256" key="2">
    <source>
        <dbReference type="ARBA" id="ARBA00022498"/>
    </source>
</evidence>
<dbReference type="EMBL" id="CP017558">
    <property type="protein sequence ID" value="AOW07325.1"/>
    <property type="molecule type" value="Genomic_DNA"/>
</dbReference>
<evidence type="ECO:0000313" key="13">
    <source>
        <dbReference type="Proteomes" id="UP000182444"/>
    </source>
</evidence>
<reference evidence="11 13" key="1">
    <citation type="journal article" date="2016" name="PLoS ONE">
        <title>Sequence Assembly of Yarrowia lipolytica Strain W29/CLIB89 Shows Transposable Element Diversity.</title>
        <authorList>
            <person name="Magnan C."/>
            <person name="Yu J."/>
            <person name="Chang I."/>
            <person name="Jahn E."/>
            <person name="Kanomata Y."/>
            <person name="Wu J."/>
            <person name="Zeller M."/>
            <person name="Oakes M."/>
            <person name="Baldi P."/>
            <person name="Sandmeyer S."/>
        </authorList>
    </citation>
    <scope>NUCLEOTIDE SEQUENCE [LARGE SCALE GENOMIC DNA]</scope>
    <source>
        <strain evidence="11">CLIB89</strain>
        <strain evidence="13">CLIB89(W29)</strain>
    </source>
</reference>
<evidence type="ECO:0000256" key="6">
    <source>
        <dbReference type="ARBA" id="ARBA00023141"/>
    </source>
</evidence>
<dbReference type="PANTHER" id="PTHR21363">
    <property type="entry name" value="PREPHENATE DEHYDROGENASE"/>
    <property type="match status" value="1"/>
</dbReference>
<dbReference type="FunFam" id="3.40.50.720:FF:000339">
    <property type="entry name" value="Prephenate dehydrogenase [NADP(+)]"/>
    <property type="match status" value="1"/>
</dbReference>
<dbReference type="PROSITE" id="PS51176">
    <property type="entry name" value="PDH_ADH"/>
    <property type="match status" value="1"/>
</dbReference>
<dbReference type="GeneID" id="2909038"/>
<keyword evidence="4 9" id="KW-0521">NADP</keyword>
<name>A0A1D8NNV8_YARLL</name>
<dbReference type="OrthoDB" id="5399569at2759"/>
<dbReference type="RefSeq" id="XP_505545.1">
    <property type="nucleotide sequence ID" value="XM_505545.1"/>
</dbReference>
<dbReference type="EC" id="1.3.1.13" evidence="9"/>
<evidence type="ECO:0000256" key="5">
    <source>
        <dbReference type="ARBA" id="ARBA00023002"/>
    </source>
</evidence>
<evidence type="ECO:0000256" key="1">
    <source>
        <dbReference type="ARBA" id="ARBA00007964"/>
    </source>
</evidence>
<accession>A0A1D8NNV8</accession>
<keyword evidence="3 9" id="KW-0028">Amino-acid biosynthesis</keyword>
<dbReference type="VEuPathDB" id="FungiDB:YALI1_F23441g"/>
<comment type="pathway">
    <text evidence="8 9">Amino-acid biosynthesis; L-tyrosine biosynthesis; (4-hydroxyphenyl)pyruvate from prephenate (NADP(+) route): step 1/1.</text>
</comment>
<dbReference type="Proteomes" id="UP000256601">
    <property type="component" value="Unassembled WGS sequence"/>
</dbReference>
<dbReference type="InterPro" id="IPR003099">
    <property type="entry name" value="Prephen_DH"/>
</dbReference>
<dbReference type="VEuPathDB" id="FungiDB:YALI0_F17644g"/>
<keyword evidence="2 9" id="KW-0827">Tyrosine biosynthesis</keyword>
<evidence type="ECO:0000313" key="14">
    <source>
        <dbReference type="Proteomes" id="UP000256601"/>
    </source>
</evidence>
<feature type="domain" description="Prephenate/arogenate dehydrogenase" evidence="10">
    <location>
        <begin position="10"/>
        <end position="291"/>
    </location>
</feature>
<reference evidence="12 14" key="2">
    <citation type="submission" date="2018-07" db="EMBL/GenBank/DDBJ databases">
        <title>Draft Genome Assemblies for Five Robust Yarrowia lipolytica Strains Exhibiting High Lipid Production and Pentose Sugar Utilization and Sugar Alcohol Secretion from Undetoxified Lignocellulosic Biomass Hydrolysates.</title>
        <authorList>
            <consortium name="DOE Joint Genome Institute"/>
            <person name="Walker C."/>
            <person name="Ryu S."/>
            <person name="Na H."/>
            <person name="Zane M."/>
            <person name="LaButti K."/>
            <person name="Lipzen A."/>
            <person name="Haridas S."/>
            <person name="Barry K."/>
            <person name="Grigoriev I.V."/>
            <person name="Quarterman J."/>
            <person name="Slininger P."/>
            <person name="Dien B."/>
            <person name="Trinh C.T."/>
        </authorList>
    </citation>
    <scope>NUCLEOTIDE SEQUENCE [LARGE SCALE GENOMIC DNA]</scope>
    <source>
        <strain evidence="12 14">YB392</strain>
    </source>
</reference>
<keyword evidence="6 9" id="KW-0057">Aromatic amino acid biosynthesis</keyword>
<protein>
    <recommendedName>
        <fullName evidence="9">Prephenate dehydrogenase [NADP(+)]</fullName>
        <shortName evidence="9">PRDH</shortName>
        <ecNumber evidence="9">1.3.1.13</ecNumber>
    </recommendedName>
</protein>
<evidence type="ECO:0000313" key="11">
    <source>
        <dbReference type="EMBL" id="AOW07325.1"/>
    </source>
</evidence>
<dbReference type="Gene3D" id="3.40.50.720">
    <property type="entry name" value="NAD(P)-binding Rossmann-like Domain"/>
    <property type="match status" value="1"/>
</dbReference>
<dbReference type="GO" id="GO:0070403">
    <property type="term" value="F:NAD+ binding"/>
    <property type="evidence" value="ECO:0007669"/>
    <property type="project" value="TreeGrafter"/>
</dbReference>
<dbReference type="PANTHER" id="PTHR21363:SF0">
    <property type="entry name" value="PREPHENATE DEHYDROGENASE [NADP(+)]"/>
    <property type="match status" value="1"/>
</dbReference>
<comment type="catalytic activity">
    <reaction evidence="7 9">
        <text>prephenate + NADP(+) = 3-(4-hydroxyphenyl)pyruvate + CO2 + NADPH</text>
        <dbReference type="Rhea" id="RHEA:21640"/>
        <dbReference type="ChEBI" id="CHEBI:16526"/>
        <dbReference type="ChEBI" id="CHEBI:29934"/>
        <dbReference type="ChEBI" id="CHEBI:36242"/>
        <dbReference type="ChEBI" id="CHEBI:57783"/>
        <dbReference type="ChEBI" id="CHEBI:58349"/>
        <dbReference type="EC" id="1.3.1.13"/>
    </reaction>
</comment>
<dbReference type="InterPro" id="IPR006115">
    <property type="entry name" value="6PGDH_NADP-bd"/>
</dbReference>
<dbReference type="PIRSF" id="PIRSF036510">
    <property type="entry name" value="PDH_fung"/>
    <property type="match status" value="1"/>
</dbReference>
<proteinExistence type="inferred from homology"/>
<evidence type="ECO:0000256" key="7">
    <source>
        <dbReference type="ARBA" id="ARBA00051295"/>
    </source>
</evidence>
<dbReference type="Pfam" id="PF03446">
    <property type="entry name" value="NAD_binding_2"/>
    <property type="match status" value="1"/>
</dbReference>
<dbReference type="AlphaFoldDB" id="A0A1D8NNV8"/>
<comment type="similarity">
    <text evidence="1 9">Belongs to the prephenate/arogenate dehydrogenase family.</text>
</comment>
<dbReference type="OMA" id="WRVNACD"/>
<dbReference type="FunFam" id="1.10.3660.10:FF:000004">
    <property type="entry name" value="Prephenate dehydrogenase [NADP(+)]"/>
    <property type="match status" value="1"/>
</dbReference>
<evidence type="ECO:0000313" key="12">
    <source>
        <dbReference type="EMBL" id="RDW25996.1"/>
    </source>
</evidence>
<dbReference type="FunFam" id="1.10.3660.10:FF:000002">
    <property type="entry name" value="Prephenate dehydrogenase [NADP(+)]"/>
    <property type="match status" value="1"/>
</dbReference>
<dbReference type="Gene3D" id="1.10.3660.10">
    <property type="entry name" value="6-phosphogluconate dehydrogenase C-terminal like domain"/>
    <property type="match status" value="2"/>
</dbReference>
<dbReference type="eggNOG" id="KOG2380">
    <property type="taxonomic scope" value="Eukaryota"/>
</dbReference>
<evidence type="ECO:0000256" key="3">
    <source>
        <dbReference type="ARBA" id="ARBA00022605"/>
    </source>
</evidence>
<keyword evidence="5 9" id="KW-0560">Oxidoreductase</keyword>
<dbReference type="Proteomes" id="UP000182444">
    <property type="component" value="Chromosome 1F"/>
</dbReference>
<dbReference type="InterPro" id="IPR036291">
    <property type="entry name" value="NAD(P)-bd_dom_sf"/>
</dbReference>
<dbReference type="InterPro" id="IPR050812">
    <property type="entry name" value="Preph/Arog_dehydrog"/>
</dbReference>
<sequence>MSIEEWKKTKLVGVIGMGDMGRLFANHWNSQGWKVLACDQESHYEKLKEEFADSEIEIVQNGHYVSRKCDYILYCVEAENIGKIVSIYGPSTKVGSIVGGQTSCKAPEMAAFEAHLPSDVDIISCHSLHGPKVNPEGMPLVIIRHRNTEEWKFEFVQSLLESLKSKIVYLSAEQHDKITADTQAVTHAAFLTMGKAWQANGQYPWQISRWIGGLENAKMNISLRIYSNKWHVYAGLAISNPAAKVQIQQYASSAGDLYKLMITGKEQELLDRLTAARDFVFGGLKKEHSLLLSDEILEKFSLGTKPLGETQKPNSHLSLLSIVDSWHKLKINPYDHVICSTPLFRIWLGVTEYVFCTPGLLEQCIKHSITNQDFRPDDLEFVVAARTWSKVVSYGSYKLYEQEFNDTQKYFAHMFPEATRIGNEMINTILSTT</sequence>
<dbReference type="InterPro" id="IPR008927">
    <property type="entry name" value="6-PGluconate_DH-like_C_sf"/>
</dbReference>
<dbReference type="EMBL" id="KZ858989">
    <property type="protein sequence ID" value="RDW25996.1"/>
    <property type="molecule type" value="Genomic_DNA"/>
</dbReference>
<dbReference type="GO" id="GO:0006571">
    <property type="term" value="P:tyrosine biosynthetic process"/>
    <property type="evidence" value="ECO:0007669"/>
    <property type="project" value="UniProtKB-UniRule"/>
</dbReference>